<organism evidence="2">
    <name type="scientific">mine drainage metagenome</name>
    <dbReference type="NCBI Taxonomy" id="410659"/>
    <lineage>
        <taxon>unclassified sequences</taxon>
        <taxon>metagenomes</taxon>
        <taxon>ecological metagenomes</taxon>
    </lineage>
</organism>
<dbReference type="EMBL" id="MLJW01000616">
    <property type="protein sequence ID" value="OIQ84469.1"/>
    <property type="molecule type" value="Genomic_DNA"/>
</dbReference>
<gene>
    <name evidence="2" type="ORF">GALL_337250</name>
</gene>
<feature type="compositionally biased region" description="Polar residues" evidence="1">
    <location>
        <begin position="145"/>
        <end position="161"/>
    </location>
</feature>
<reference evidence="2" key="1">
    <citation type="submission" date="2016-10" db="EMBL/GenBank/DDBJ databases">
        <title>Sequence of Gallionella enrichment culture.</title>
        <authorList>
            <person name="Poehlein A."/>
            <person name="Muehling M."/>
            <person name="Daniel R."/>
        </authorList>
    </citation>
    <scope>NUCLEOTIDE SEQUENCE</scope>
</reference>
<feature type="compositionally biased region" description="Polar residues" evidence="1">
    <location>
        <begin position="174"/>
        <end position="189"/>
    </location>
</feature>
<evidence type="ECO:0000256" key="1">
    <source>
        <dbReference type="SAM" id="MobiDB-lite"/>
    </source>
</evidence>
<accession>A0A1J5R8J7</accession>
<proteinExistence type="predicted"/>
<dbReference type="AlphaFoldDB" id="A0A1J5R8J7"/>
<comment type="caution">
    <text evidence="2">The sequence shown here is derived from an EMBL/GenBank/DDBJ whole genome shotgun (WGS) entry which is preliminary data.</text>
</comment>
<feature type="region of interest" description="Disordered" evidence="1">
    <location>
        <begin position="97"/>
        <end position="189"/>
    </location>
</feature>
<sequence>MRTPAQVGLVGDAQRVAVAQHDATSAELQQAGVGQALRAAGVGQGVAEQEIAVAALQRQRAAAVDVAAQRVDDAACTGVDAELIVADPRFEQVAEHEQRVGAAGAGAEPVDERRGRARRRLAQVQIGDEGQPPPRRRRDEGGVQAQASTAFSMITSSTGTSWWKPRLPVRTPLIASTTSSPETTRPNTA</sequence>
<evidence type="ECO:0000313" key="2">
    <source>
        <dbReference type="EMBL" id="OIQ84469.1"/>
    </source>
</evidence>
<protein>
    <submittedName>
        <fullName evidence="2">Uncharacterized protein</fullName>
    </submittedName>
</protein>
<name>A0A1J5R8J7_9ZZZZ</name>